<dbReference type="Proteomes" id="UP000024635">
    <property type="component" value="Unassembled WGS sequence"/>
</dbReference>
<feature type="region of interest" description="Disordered" evidence="1">
    <location>
        <begin position="1"/>
        <end position="75"/>
    </location>
</feature>
<evidence type="ECO:0000313" key="2">
    <source>
        <dbReference type="EMBL" id="EYC37723.1"/>
    </source>
</evidence>
<proteinExistence type="predicted"/>
<keyword evidence="3" id="KW-1185">Reference proteome</keyword>
<name>A0A016WFE1_9BILA</name>
<reference evidence="3" key="1">
    <citation type="journal article" date="2015" name="Nat. Genet.">
        <title>The genome and transcriptome of the zoonotic hookworm Ancylostoma ceylanicum identify infection-specific gene families.</title>
        <authorList>
            <person name="Schwarz E.M."/>
            <person name="Hu Y."/>
            <person name="Antoshechkin I."/>
            <person name="Miller M.M."/>
            <person name="Sternberg P.W."/>
            <person name="Aroian R.V."/>
        </authorList>
    </citation>
    <scope>NUCLEOTIDE SEQUENCE</scope>
    <source>
        <strain evidence="3">HY135</strain>
    </source>
</reference>
<dbReference type="EMBL" id="JARK01000369">
    <property type="protein sequence ID" value="EYC37723.1"/>
    <property type="molecule type" value="Genomic_DNA"/>
</dbReference>
<feature type="compositionally biased region" description="Basic and acidic residues" evidence="1">
    <location>
        <begin position="1"/>
        <end position="12"/>
    </location>
</feature>
<protein>
    <submittedName>
        <fullName evidence="2">Uncharacterized protein</fullName>
    </submittedName>
</protein>
<accession>A0A016WFE1</accession>
<sequence>MDGKENAERSTENTHISTTPGSDSTGNVPRRVEPTPRGSSSHSRSSSRKTPQRAAGGAKSTSIESHEGSKVSVDT</sequence>
<feature type="compositionally biased region" description="Polar residues" evidence="1">
    <location>
        <begin position="13"/>
        <end position="27"/>
    </location>
</feature>
<evidence type="ECO:0000256" key="1">
    <source>
        <dbReference type="SAM" id="MobiDB-lite"/>
    </source>
</evidence>
<dbReference type="OrthoDB" id="5876630at2759"/>
<dbReference type="AlphaFoldDB" id="A0A016WFE1"/>
<comment type="caution">
    <text evidence="2">The sequence shown here is derived from an EMBL/GenBank/DDBJ whole genome shotgun (WGS) entry which is preliminary data.</text>
</comment>
<gene>
    <name evidence="2" type="primary">Acey_s0769.g2197</name>
    <name evidence="2" type="ORF">Y032_0769g2197</name>
</gene>
<organism evidence="2 3">
    <name type="scientific">Ancylostoma ceylanicum</name>
    <dbReference type="NCBI Taxonomy" id="53326"/>
    <lineage>
        <taxon>Eukaryota</taxon>
        <taxon>Metazoa</taxon>
        <taxon>Ecdysozoa</taxon>
        <taxon>Nematoda</taxon>
        <taxon>Chromadorea</taxon>
        <taxon>Rhabditida</taxon>
        <taxon>Rhabditina</taxon>
        <taxon>Rhabditomorpha</taxon>
        <taxon>Strongyloidea</taxon>
        <taxon>Ancylostomatidae</taxon>
        <taxon>Ancylostomatinae</taxon>
        <taxon>Ancylostoma</taxon>
    </lineage>
</organism>
<evidence type="ECO:0000313" key="3">
    <source>
        <dbReference type="Proteomes" id="UP000024635"/>
    </source>
</evidence>